<feature type="transmembrane region" description="Helical" evidence="1">
    <location>
        <begin position="213"/>
        <end position="232"/>
    </location>
</feature>
<evidence type="ECO:0000313" key="3">
    <source>
        <dbReference type="Proteomes" id="UP001165083"/>
    </source>
</evidence>
<keyword evidence="3" id="KW-1185">Reference proteome</keyword>
<dbReference type="EMBL" id="BSXW01000476">
    <property type="protein sequence ID" value="GMF23430.1"/>
    <property type="molecule type" value="Genomic_DNA"/>
</dbReference>
<dbReference type="AlphaFoldDB" id="A0A9W6U141"/>
<feature type="transmembrane region" description="Helical" evidence="1">
    <location>
        <begin position="54"/>
        <end position="83"/>
    </location>
</feature>
<sequence length="438" mass="49114">MEMSAALSVGASTLEDKLSAFDTTRRGDGNKRRWYNPRELLQLVQFSSFWSHRWLGWVFVYAVVLLVFFIVRCVGLSALIAMYGTDDDRTAGVELAALGLGWLEDLICATYLVAVLWFIDFILSKAFGASSDSRMTVQTFIKWKRQRAIRRVVTFVTSWLLFVATVSPFAADILLVRLRSMRFTFEIVSMAIDESGMVSSVAISSSEYQEACVTATIVFLVATFFAAIRTFASWADLIRWNPTLALMRLVEKIPLCSKEEEIELWTPKEDSEHDSSSDSYDDVSEILLENGKPVQYTQTVTPKRPSITIVRAVPLDELGSASFATTASVKESAYERFVIWCQSVDWLLRSVQLLVALLAFVLIPMAILAISQVSSPLVANLAMDTTINELFTRALKVSKAGFVPIVADGTIKNASMYIHNGNEDFLRRLEHFPSSSWF</sequence>
<accession>A0A9W6U141</accession>
<keyword evidence="1" id="KW-0812">Transmembrane</keyword>
<comment type="caution">
    <text evidence="2">The sequence shown here is derived from an EMBL/GenBank/DDBJ whole genome shotgun (WGS) entry which is preliminary data.</text>
</comment>
<keyword evidence="1" id="KW-1133">Transmembrane helix</keyword>
<evidence type="ECO:0000313" key="2">
    <source>
        <dbReference type="EMBL" id="GMF23430.1"/>
    </source>
</evidence>
<name>A0A9W6U141_9STRA</name>
<evidence type="ECO:0000256" key="1">
    <source>
        <dbReference type="SAM" id="Phobius"/>
    </source>
</evidence>
<gene>
    <name evidence="2" type="ORF">Plil01_000945900</name>
</gene>
<feature type="transmembrane region" description="Helical" evidence="1">
    <location>
        <begin position="346"/>
        <end position="370"/>
    </location>
</feature>
<feature type="transmembrane region" description="Helical" evidence="1">
    <location>
        <begin position="152"/>
        <end position="171"/>
    </location>
</feature>
<dbReference type="Proteomes" id="UP001165083">
    <property type="component" value="Unassembled WGS sequence"/>
</dbReference>
<organism evidence="2 3">
    <name type="scientific">Phytophthora lilii</name>
    <dbReference type="NCBI Taxonomy" id="2077276"/>
    <lineage>
        <taxon>Eukaryota</taxon>
        <taxon>Sar</taxon>
        <taxon>Stramenopiles</taxon>
        <taxon>Oomycota</taxon>
        <taxon>Peronosporomycetes</taxon>
        <taxon>Peronosporales</taxon>
        <taxon>Peronosporaceae</taxon>
        <taxon>Phytophthora</taxon>
    </lineage>
</organism>
<reference evidence="2" key="1">
    <citation type="submission" date="2023-04" db="EMBL/GenBank/DDBJ databases">
        <title>Phytophthora lilii NBRC 32176.</title>
        <authorList>
            <person name="Ichikawa N."/>
            <person name="Sato H."/>
            <person name="Tonouchi N."/>
        </authorList>
    </citation>
    <scope>NUCLEOTIDE SEQUENCE</scope>
    <source>
        <strain evidence="2">NBRC 32176</strain>
    </source>
</reference>
<keyword evidence="1" id="KW-0472">Membrane</keyword>
<dbReference type="OrthoDB" id="119097at2759"/>
<proteinExistence type="predicted"/>
<protein>
    <submittedName>
        <fullName evidence="2">Unnamed protein product</fullName>
    </submittedName>
</protein>